<dbReference type="EMBL" id="UGAB01000002">
    <property type="protein sequence ID" value="STF46323.1"/>
    <property type="molecule type" value="Genomic_DNA"/>
</dbReference>
<accession>A0A376LQ57</accession>
<evidence type="ECO:0000313" key="2">
    <source>
        <dbReference type="Proteomes" id="UP000254877"/>
    </source>
</evidence>
<sequence>MSIELEAKIINILELDGIATMHQLRQKTGLSAEYDEAGCLPETVKHLIDTNLVERVYTYFGPRRRLLGYRIKYLYEQRRERVAALFTDYNVRKRMRDISAETGIPWNYLSRTLRLMVLDETLCIDTNKHGLNFYSLFKPGRFGHANDLAFDFDSRLNEYRKNNGLLPDKPVFEIEKLNGETGLEL</sequence>
<gene>
    <name evidence="1" type="ORF">NCTC7928_07125</name>
</gene>
<dbReference type="RefSeq" id="WP_097446342.1">
    <property type="nucleotide sequence ID" value="NZ_JAKFTL010000023.1"/>
</dbReference>
<organism evidence="1 2">
    <name type="scientific">Escherichia coli</name>
    <dbReference type="NCBI Taxonomy" id="562"/>
    <lineage>
        <taxon>Bacteria</taxon>
        <taxon>Pseudomonadati</taxon>
        <taxon>Pseudomonadota</taxon>
        <taxon>Gammaproteobacteria</taxon>
        <taxon>Enterobacterales</taxon>
        <taxon>Enterobacteriaceae</taxon>
        <taxon>Escherichia</taxon>
    </lineage>
</organism>
<name>A0A376LQ57_ECOLX</name>
<protein>
    <submittedName>
        <fullName evidence="1">Uncharacterized protein</fullName>
    </submittedName>
</protein>
<dbReference type="Proteomes" id="UP000254877">
    <property type="component" value="Unassembled WGS sequence"/>
</dbReference>
<proteinExistence type="predicted"/>
<dbReference type="AlphaFoldDB" id="A0A376LQ57"/>
<evidence type="ECO:0000313" key="1">
    <source>
        <dbReference type="EMBL" id="STF46323.1"/>
    </source>
</evidence>
<reference evidence="1 2" key="1">
    <citation type="submission" date="2018-06" db="EMBL/GenBank/DDBJ databases">
        <authorList>
            <consortium name="Pathogen Informatics"/>
            <person name="Doyle S."/>
        </authorList>
    </citation>
    <scope>NUCLEOTIDE SEQUENCE [LARGE SCALE GENOMIC DNA]</scope>
    <source>
        <strain evidence="1 2">NCTC7928</strain>
    </source>
</reference>